<dbReference type="PROSITE" id="PS50011">
    <property type="entry name" value="PROTEIN_KINASE_DOM"/>
    <property type="match status" value="1"/>
</dbReference>
<dbReference type="InterPro" id="IPR013210">
    <property type="entry name" value="LRR_N_plant-typ"/>
</dbReference>
<keyword evidence="10 13" id="KW-0472">Membrane</keyword>
<evidence type="ECO:0000313" key="16">
    <source>
        <dbReference type="EMBL" id="WOL12894.1"/>
    </source>
</evidence>
<dbReference type="InterPro" id="IPR001611">
    <property type="entry name" value="Leu-rich_rpt"/>
</dbReference>
<dbReference type="Pfam" id="PF08263">
    <property type="entry name" value="LRRNT_2"/>
    <property type="match status" value="1"/>
</dbReference>
<dbReference type="FunFam" id="3.80.10.10:FF:000095">
    <property type="entry name" value="LRR receptor-like serine/threonine-protein kinase GSO1"/>
    <property type="match status" value="1"/>
</dbReference>
<keyword evidence="9 13" id="KW-1133">Transmembrane helix</keyword>
<dbReference type="InterPro" id="IPR032675">
    <property type="entry name" value="LRR_dom_sf"/>
</dbReference>
<keyword evidence="3" id="KW-0808">Transferase</keyword>
<evidence type="ECO:0000256" key="3">
    <source>
        <dbReference type="ARBA" id="ARBA00022679"/>
    </source>
</evidence>
<evidence type="ECO:0000256" key="8">
    <source>
        <dbReference type="ARBA" id="ARBA00022840"/>
    </source>
</evidence>
<feature type="signal peptide" evidence="14">
    <location>
        <begin position="1"/>
        <end position="20"/>
    </location>
</feature>
<feature type="chain" id="PRO_5042974515" description="Protein kinase domain-containing protein" evidence="14">
    <location>
        <begin position="21"/>
        <end position="939"/>
    </location>
</feature>
<dbReference type="InterPro" id="IPR003591">
    <property type="entry name" value="Leu-rich_rpt_typical-subtyp"/>
</dbReference>
<dbReference type="GO" id="GO:0005524">
    <property type="term" value="F:ATP binding"/>
    <property type="evidence" value="ECO:0007669"/>
    <property type="project" value="UniProtKB-KW"/>
</dbReference>
<dbReference type="Pfam" id="PF13855">
    <property type="entry name" value="LRR_8"/>
    <property type="match status" value="3"/>
</dbReference>
<dbReference type="PRINTS" id="PR00019">
    <property type="entry name" value="LEURICHRPT"/>
</dbReference>
<dbReference type="GO" id="GO:0033612">
    <property type="term" value="F:receptor serine/threonine kinase binding"/>
    <property type="evidence" value="ECO:0007669"/>
    <property type="project" value="TreeGrafter"/>
</dbReference>
<dbReference type="EMBL" id="CP136896">
    <property type="protein sequence ID" value="WOL12894.1"/>
    <property type="molecule type" value="Genomic_DNA"/>
</dbReference>
<evidence type="ECO:0000256" key="9">
    <source>
        <dbReference type="ARBA" id="ARBA00022989"/>
    </source>
</evidence>
<evidence type="ECO:0000256" key="1">
    <source>
        <dbReference type="ARBA" id="ARBA00004479"/>
    </source>
</evidence>
<evidence type="ECO:0000256" key="10">
    <source>
        <dbReference type="ARBA" id="ARBA00023136"/>
    </source>
</evidence>
<evidence type="ECO:0000256" key="4">
    <source>
        <dbReference type="ARBA" id="ARBA00022692"/>
    </source>
</evidence>
<dbReference type="GO" id="GO:0004672">
    <property type="term" value="F:protein kinase activity"/>
    <property type="evidence" value="ECO:0007669"/>
    <property type="project" value="InterPro"/>
</dbReference>
<dbReference type="AlphaFoldDB" id="A0AAQ3KQD1"/>
<dbReference type="InterPro" id="IPR050647">
    <property type="entry name" value="Plant_LRR-RLKs"/>
</dbReference>
<evidence type="ECO:0000256" key="13">
    <source>
        <dbReference type="SAM" id="Phobius"/>
    </source>
</evidence>
<dbReference type="InterPro" id="IPR001245">
    <property type="entry name" value="Ser-Thr/Tyr_kinase_cat_dom"/>
</dbReference>
<dbReference type="FunFam" id="3.80.10.10:FF:000383">
    <property type="entry name" value="Leucine-rich repeat receptor protein kinase EMS1"/>
    <property type="match status" value="1"/>
</dbReference>
<keyword evidence="8" id="KW-0067">ATP-binding</keyword>
<keyword evidence="2" id="KW-0433">Leucine-rich repeat</keyword>
<evidence type="ECO:0000313" key="17">
    <source>
        <dbReference type="Proteomes" id="UP001327560"/>
    </source>
</evidence>
<dbReference type="FunFam" id="3.30.200.20:FF:000454">
    <property type="entry name" value="Leucine-rich repeat receptor-like tyrosine-protein kinase PXC3"/>
    <property type="match status" value="1"/>
</dbReference>
<comment type="subcellular location">
    <subcellularLocation>
        <location evidence="1">Membrane</location>
        <topology evidence="1">Single-pass type I membrane protein</topology>
    </subcellularLocation>
</comment>
<proteinExistence type="predicted"/>
<feature type="transmembrane region" description="Helical" evidence="13">
    <location>
        <begin position="592"/>
        <end position="614"/>
    </location>
</feature>
<dbReference type="PANTHER" id="PTHR48056:SF17">
    <property type="entry name" value="LEUCINE-RICH REPEAT RECEPTOR PROTEIN KINASE EMS1"/>
    <property type="match status" value="1"/>
</dbReference>
<feature type="domain" description="Protein kinase" evidence="15">
    <location>
        <begin position="664"/>
        <end position="937"/>
    </location>
</feature>
<sequence>MERYGLFFLLGFSLFSFASSQLSRPQKQAMESLKQNLNTSVTGAKWNTSDPNPCSWSRVTCLSSSAVTKLDLADLGLSTATNSSWVADFFNNLCLLDSLQYLNLSANFFTSIPDSFFNCSGLSGLKHLNISSNRLAGPLQNFSNFGSLETLDLSFNELSGGIDSQLDGLAGLRSLNLSDNSFVGAIPYLQKARGLEELVLSENLFVRSIPSKIGLYQNLTFLDLSENNITGTIPHEIGNLPKLKKLVLSSNSLSGQIPDGLGTIKTLYRFAANQNNFNGTIPSGITRYVKVLDLSFNKLSGPIPSDLLSYPTLESVDLTNNSLQGPIPVNLSQSLNRLRLGWNTLNGTIPQTIGELNNLNYLELDGNNLNEQIPRQISGCKNLTLLNLASNHLNGDLPKELGSLQRLVELKLQLNNLTGTIPDELFKLTKLSLLNLSHNSLTGAISSEISNLSSLTNLNLQYNNFYGHIPTTISSLKYLIELRLGNNQLSGTIPNMPSKLAIALDLSSNLFNGPIPSHLSGLTELEVLDLSNNHFSGEIPYSFTTMRSLTLLNLSNNQLSGIIPPFKDYVTVITYGNKFDNQPEKKRRHPNLFIVLPIVGAVIGLSLVAVVLMLMSSRRIYRVKDERSQLGEITVQAVVDGHFITANTVHKSSIDFSKTMEVVADPRNIVLKTRFSTYYKAVMPNGFSYSVKKLNWADKIFQMESHERFGKEMEVLGKLCNSNIMVPLAYVLTEDSAYLFYEHIHKGTVFNFLHKESGNSLDWPSRYNIMLGVAQGLTFLHGCNEPVLLLDLSTKSIQLKSLKEPQIGDIELSKVIDPSKSTGSLSTIAGSVGYIPPEYAYMMKVTMAGNVYSFGVVLLELLTGKPPVSSGLELAKWALSYSARPNEREQILDSRISKTSLAVRSQMLSVLRVALACVSASPEARPKMRNTLRMLFNAK</sequence>
<accession>A0AAQ3KQD1</accession>
<dbReference type="SUPFAM" id="SSF52058">
    <property type="entry name" value="L domain-like"/>
    <property type="match status" value="1"/>
</dbReference>
<dbReference type="Pfam" id="PF00560">
    <property type="entry name" value="LRR_1"/>
    <property type="match status" value="5"/>
</dbReference>
<dbReference type="SUPFAM" id="SSF52047">
    <property type="entry name" value="RNI-like"/>
    <property type="match status" value="1"/>
</dbReference>
<keyword evidence="4 13" id="KW-0812">Transmembrane</keyword>
<dbReference type="Gene3D" id="3.30.200.20">
    <property type="entry name" value="Phosphorylase Kinase, domain 1"/>
    <property type="match status" value="1"/>
</dbReference>
<dbReference type="FunFam" id="1.10.510.10:FF:000388">
    <property type="entry name" value="Leucine-rich repeat receptor-like tyrosine-protein kinase PXC3"/>
    <property type="match status" value="1"/>
</dbReference>
<keyword evidence="7" id="KW-0547">Nucleotide-binding</keyword>
<evidence type="ECO:0000259" key="15">
    <source>
        <dbReference type="PROSITE" id="PS50011"/>
    </source>
</evidence>
<organism evidence="16 17">
    <name type="scientific">Canna indica</name>
    <name type="common">Indian-shot</name>
    <dbReference type="NCBI Taxonomy" id="4628"/>
    <lineage>
        <taxon>Eukaryota</taxon>
        <taxon>Viridiplantae</taxon>
        <taxon>Streptophyta</taxon>
        <taxon>Embryophyta</taxon>
        <taxon>Tracheophyta</taxon>
        <taxon>Spermatophyta</taxon>
        <taxon>Magnoliopsida</taxon>
        <taxon>Liliopsida</taxon>
        <taxon>Zingiberales</taxon>
        <taxon>Cannaceae</taxon>
        <taxon>Canna</taxon>
    </lineage>
</organism>
<dbReference type="SMART" id="SM00369">
    <property type="entry name" value="LRR_TYP"/>
    <property type="match status" value="8"/>
</dbReference>
<evidence type="ECO:0000256" key="2">
    <source>
        <dbReference type="ARBA" id="ARBA00022614"/>
    </source>
</evidence>
<dbReference type="Proteomes" id="UP001327560">
    <property type="component" value="Chromosome 7"/>
</dbReference>
<evidence type="ECO:0000256" key="7">
    <source>
        <dbReference type="ARBA" id="ARBA00022741"/>
    </source>
</evidence>
<evidence type="ECO:0000256" key="11">
    <source>
        <dbReference type="ARBA" id="ARBA00023170"/>
    </source>
</evidence>
<dbReference type="FunFam" id="3.80.10.10:FF:000512">
    <property type="entry name" value="Leucine-rich repeat receptor-like serine/threonine-protein kinase BAM3"/>
    <property type="match status" value="1"/>
</dbReference>
<evidence type="ECO:0000256" key="14">
    <source>
        <dbReference type="SAM" id="SignalP"/>
    </source>
</evidence>
<keyword evidence="17" id="KW-1185">Reference proteome</keyword>
<dbReference type="GO" id="GO:0016020">
    <property type="term" value="C:membrane"/>
    <property type="evidence" value="ECO:0007669"/>
    <property type="project" value="UniProtKB-SubCell"/>
</dbReference>
<evidence type="ECO:0000256" key="5">
    <source>
        <dbReference type="ARBA" id="ARBA00022729"/>
    </source>
</evidence>
<reference evidence="16 17" key="1">
    <citation type="submission" date="2023-10" db="EMBL/GenBank/DDBJ databases">
        <title>Chromosome-scale genome assembly provides insights into flower coloration mechanisms of Canna indica.</title>
        <authorList>
            <person name="Li C."/>
        </authorList>
    </citation>
    <scope>NUCLEOTIDE SEQUENCE [LARGE SCALE GENOMIC DNA]</scope>
    <source>
        <tissue evidence="16">Flower</tissue>
    </source>
</reference>
<name>A0AAQ3KQD1_9LILI</name>
<evidence type="ECO:0000256" key="12">
    <source>
        <dbReference type="ARBA" id="ARBA00023180"/>
    </source>
</evidence>
<dbReference type="PROSITE" id="PS51450">
    <property type="entry name" value="LRR"/>
    <property type="match status" value="1"/>
</dbReference>
<dbReference type="InterPro" id="IPR000719">
    <property type="entry name" value="Prot_kinase_dom"/>
</dbReference>
<dbReference type="Gene3D" id="1.10.510.10">
    <property type="entry name" value="Transferase(Phosphotransferase) domain 1"/>
    <property type="match status" value="1"/>
</dbReference>
<keyword evidence="11" id="KW-0675">Receptor</keyword>
<dbReference type="PANTHER" id="PTHR48056">
    <property type="entry name" value="LRR RECEPTOR-LIKE SERINE/THREONINE-PROTEIN KINASE-RELATED"/>
    <property type="match status" value="1"/>
</dbReference>
<dbReference type="InterPro" id="IPR011009">
    <property type="entry name" value="Kinase-like_dom_sf"/>
</dbReference>
<keyword evidence="5 14" id="KW-0732">Signal</keyword>
<keyword evidence="6" id="KW-0677">Repeat</keyword>
<keyword evidence="12" id="KW-0325">Glycoprotein</keyword>
<evidence type="ECO:0000256" key="6">
    <source>
        <dbReference type="ARBA" id="ARBA00022737"/>
    </source>
</evidence>
<dbReference type="Gene3D" id="3.80.10.10">
    <property type="entry name" value="Ribonuclease Inhibitor"/>
    <property type="match status" value="3"/>
</dbReference>
<dbReference type="SUPFAM" id="SSF56112">
    <property type="entry name" value="Protein kinase-like (PK-like)"/>
    <property type="match status" value="1"/>
</dbReference>
<protein>
    <recommendedName>
        <fullName evidence="15">Protein kinase domain-containing protein</fullName>
    </recommendedName>
</protein>
<gene>
    <name evidence="16" type="ORF">Cni_G21662</name>
</gene>
<dbReference type="Pfam" id="PF07714">
    <property type="entry name" value="PK_Tyr_Ser-Thr"/>
    <property type="match status" value="1"/>
</dbReference>